<dbReference type="GO" id="GO:0006950">
    <property type="term" value="P:response to stress"/>
    <property type="evidence" value="ECO:0007669"/>
    <property type="project" value="TreeGrafter"/>
</dbReference>
<evidence type="ECO:0000256" key="2">
    <source>
        <dbReference type="ARBA" id="ARBA00023125"/>
    </source>
</evidence>
<evidence type="ECO:0000259" key="4">
    <source>
        <dbReference type="PROSITE" id="PS50995"/>
    </source>
</evidence>
<dbReference type="Pfam" id="PF01047">
    <property type="entry name" value="MarR"/>
    <property type="match status" value="1"/>
</dbReference>
<dbReference type="EMBL" id="NMQW01000001">
    <property type="protein sequence ID" value="OXM88301.1"/>
    <property type="molecule type" value="Genomic_DNA"/>
</dbReference>
<dbReference type="InterPro" id="IPR036388">
    <property type="entry name" value="WH-like_DNA-bd_sf"/>
</dbReference>
<sequence length="143" mass="16555">MKENKDLVETINYEMAILVRRGTSMNQDKKLGNLERSHYLLMQHLADYGAIGVKALADEFHLDVSTVSRQAAALEAKGYIQRLPDPEDGRASFFQLTELGIRELADTREARMQRYAKLLKDWSDTDRQKFAELLTRFNRTFID</sequence>
<dbReference type="InterPro" id="IPR036390">
    <property type="entry name" value="WH_DNA-bd_sf"/>
</dbReference>
<evidence type="ECO:0000256" key="1">
    <source>
        <dbReference type="ARBA" id="ARBA00023015"/>
    </source>
</evidence>
<dbReference type="AlphaFoldDB" id="A0A229UYJ3"/>
<evidence type="ECO:0000313" key="5">
    <source>
        <dbReference type="EMBL" id="OXM88301.1"/>
    </source>
</evidence>
<dbReference type="GO" id="GO:0003677">
    <property type="term" value="F:DNA binding"/>
    <property type="evidence" value="ECO:0007669"/>
    <property type="project" value="UniProtKB-KW"/>
</dbReference>
<accession>A0A229UYJ3</accession>
<dbReference type="PROSITE" id="PS01117">
    <property type="entry name" value="HTH_MARR_1"/>
    <property type="match status" value="1"/>
</dbReference>
<organism evidence="5 6">
    <name type="scientific">Paenibacillus rigui</name>
    <dbReference type="NCBI Taxonomy" id="554312"/>
    <lineage>
        <taxon>Bacteria</taxon>
        <taxon>Bacillati</taxon>
        <taxon>Bacillota</taxon>
        <taxon>Bacilli</taxon>
        <taxon>Bacillales</taxon>
        <taxon>Paenibacillaceae</taxon>
        <taxon>Paenibacillus</taxon>
    </lineage>
</organism>
<dbReference type="InterPro" id="IPR023187">
    <property type="entry name" value="Tscrpt_reg_MarR-type_CS"/>
</dbReference>
<keyword evidence="1" id="KW-0805">Transcription regulation</keyword>
<dbReference type="SUPFAM" id="SSF46785">
    <property type="entry name" value="Winged helix' DNA-binding domain"/>
    <property type="match status" value="1"/>
</dbReference>
<keyword evidence="6" id="KW-1185">Reference proteome</keyword>
<protein>
    <submittedName>
        <fullName evidence="5">MarR family transcriptional regulator</fullName>
    </submittedName>
</protein>
<dbReference type="PANTHER" id="PTHR33164:SF57">
    <property type="entry name" value="MARR-FAMILY TRANSCRIPTIONAL REGULATOR"/>
    <property type="match status" value="1"/>
</dbReference>
<keyword evidence="2" id="KW-0238">DNA-binding</keyword>
<dbReference type="PRINTS" id="PR00598">
    <property type="entry name" value="HTHMARR"/>
</dbReference>
<dbReference type="SMART" id="SM00347">
    <property type="entry name" value="HTH_MARR"/>
    <property type="match status" value="1"/>
</dbReference>
<dbReference type="GO" id="GO:0003700">
    <property type="term" value="F:DNA-binding transcription factor activity"/>
    <property type="evidence" value="ECO:0007669"/>
    <property type="project" value="InterPro"/>
</dbReference>
<dbReference type="RefSeq" id="WP_094012801.1">
    <property type="nucleotide sequence ID" value="NZ_NMQW01000001.1"/>
</dbReference>
<dbReference type="PROSITE" id="PS50995">
    <property type="entry name" value="HTH_MARR_2"/>
    <property type="match status" value="1"/>
</dbReference>
<feature type="domain" description="HTH marR-type" evidence="4">
    <location>
        <begin position="1"/>
        <end position="139"/>
    </location>
</feature>
<dbReference type="Gene3D" id="1.10.10.10">
    <property type="entry name" value="Winged helix-like DNA-binding domain superfamily/Winged helix DNA-binding domain"/>
    <property type="match status" value="1"/>
</dbReference>
<dbReference type="InterPro" id="IPR000835">
    <property type="entry name" value="HTH_MarR-typ"/>
</dbReference>
<proteinExistence type="predicted"/>
<reference evidence="5 6" key="1">
    <citation type="submission" date="2017-07" db="EMBL/GenBank/DDBJ databases">
        <title>Genome sequencing and assembly of Paenibacillus rigui.</title>
        <authorList>
            <person name="Mayilraj S."/>
        </authorList>
    </citation>
    <scope>NUCLEOTIDE SEQUENCE [LARGE SCALE GENOMIC DNA]</scope>
    <source>
        <strain evidence="5 6">JCM 16352</strain>
    </source>
</reference>
<dbReference type="InterPro" id="IPR039422">
    <property type="entry name" value="MarR/SlyA-like"/>
</dbReference>
<name>A0A229UYJ3_9BACL</name>
<comment type="caution">
    <text evidence="5">The sequence shown here is derived from an EMBL/GenBank/DDBJ whole genome shotgun (WGS) entry which is preliminary data.</text>
</comment>
<keyword evidence="3" id="KW-0804">Transcription</keyword>
<gene>
    <name evidence="5" type="ORF">CF651_00070</name>
</gene>
<evidence type="ECO:0000313" key="6">
    <source>
        <dbReference type="Proteomes" id="UP000215509"/>
    </source>
</evidence>
<evidence type="ECO:0000256" key="3">
    <source>
        <dbReference type="ARBA" id="ARBA00023163"/>
    </source>
</evidence>
<dbReference type="Proteomes" id="UP000215509">
    <property type="component" value="Unassembled WGS sequence"/>
</dbReference>
<dbReference type="OrthoDB" id="2389730at2"/>
<dbReference type="PANTHER" id="PTHR33164">
    <property type="entry name" value="TRANSCRIPTIONAL REGULATOR, MARR FAMILY"/>
    <property type="match status" value="1"/>
</dbReference>